<gene>
    <name evidence="2" type="ORF">M6B38_360695</name>
</gene>
<feature type="compositionally biased region" description="Low complexity" evidence="1">
    <location>
        <begin position="90"/>
        <end position="126"/>
    </location>
</feature>
<proteinExistence type="predicted"/>
<protein>
    <submittedName>
        <fullName evidence="2">F-box protein-like</fullName>
    </submittedName>
</protein>
<evidence type="ECO:0000313" key="3">
    <source>
        <dbReference type="Proteomes" id="UP001140949"/>
    </source>
</evidence>
<reference evidence="2" key="2">
    <citation type="submission" date="2023-04" db="EMBL/GenBank/DDBJ databases">
        <authorList>
            <person name="Bruccoleri R.E."/>
            <person name="Oakeley E.J."/>
            <person name="Faust A.-M."/>
            <person name="Dessus-Babus S."/>
            <person name="Altorfer M."/>
            <person name="Burckhardt D."/>
            <person name="Oertli M."/>
            <person name="Naumann U."/>
            <person name="Petersen F."/>
            <person name="Wong J."/>
        </authorList>
    </citation>
    <scope>NUCLEOTIDE SEQUENCE</scope>
    <source>
        <strain evidence="2">GSM-AAB239-AS_SAM_17_03QT</strain>
        <tissue evidence="2">Leaf</tissue>
    </source>
</reference>
<feature type="region of interest" description="Disordered" evidence="1">
    <location>
        <begin position="79"/>
        <end position="139"/>
    </location>
</feature>
<dbReference type="Proteomes" id="UP001140949">
    <property type="component" value="Unassembled WGS sequence"/>
</dbReference>
<sequence length="183" mass="18622">MGQSGLAASRNDNLSSFSSNRRSRPTSAMDPTIGGAVRDYSSDVLDECLALIFQLLGSGDRKNCSSSATAGTPSMARAATAYPLPPAPPSLLSFRPSSTASTPSPSSRSSATAAPTASTTTRSTSSLHDAPTSPASSFEPAMRSLLSACPPSRRTTLISRSSPADHALLAPRGSTPCSAGALF</sequence>
<dbReference type="EMBL" id="JANAVB010018998">
    <property type="protein sequence ID" value="KAJ6828704.1"/>
    <property type="molecule type" value="Genomic_DNA"/>
</dbReference>
<feature type="compositionally biased region" description="Low complexity" evidence="1">
    <location>
        <begin position="9"/>
        <end position="20"/>
    </location>
</feature>
<organism evidence="2 3">
    <name type="scientific">Iris pallida</name>
    <name type="common">Sweet iris</name>
    <dbReference type="NCBI Taxonomy" id="29817"/>
    <lineage>
        <taxon>Eukaryota</taxon>
        <taxon>Viridiplantae</taxon>
        <taxon>Streptophyta</taxon>
        <taxon>Embryophyta</taxon>
        <taxon>Tracheophyta</taxon>
        <taxon>Spermatophyta</taxon>
        <taxon>Magnoliopsida</taxon>
        <taxon>Liliopsida</taxon>
        <taxon>Asparagales</taxon>
        <taxon>Iridaceae</taxon>
        <taxon>Iridoideae</taxon>
        <taxon>Irideae</taxon>
        <taxon>Iris</taxon>
    </lineage>
</organism>
<evidence type="ECO:0000256" key="1">
    <source>
        <dbReference type="SAM" id="MobiDB-lite"/>
    </source>
</evidence>
<accession>A0AAX6GJ26</accession>
<dbReference type="AlphaFoldDB" id="A0AAX6GJ26"/>
<evidence type="ECO:0000313" key="2">
    <source>
        <dbReference type="EMBL" id="KAJ6828704.1"/>
    </source>
</evidence>
<feature type="region of interest" description="Disordered" evidence="1">
    <location>
        <begin position="1"/>
        <end position="35"/>
    </location>
</feature>
<comment type="caution">
    <text evidence="2">The sequence shown here is derived from an EMBL/GenBank/DDBJ whole genome shotgun (WGS) entry which is preliminary data.</text>
</comment>
<name>A0AAX6GJ26_IRIPA</name>
<reference evidence="2" key="1">
    <citation type="journal article" date="2023" name="GigaByte">
        <title>Genome assembly of the bearded iris, Iris pallida Lam.</title>
        <authorList>
            <person name="Bruccoleri R.E."/>
            <person name="Oakeley E.J."/>
            <person name="Faust A.M.E."/>
            <person name="Altorfer M."/>
            <person name="Dessus-Babus S."/>
            <person name="Burckhardt D."/>
            <person name="Oertli M."/>
            <person name="Naumann U."/>
            <person name="Petersen F."/>
            <person name="Wong J."/>
        </authorList>
    </citation>
    <scope>NUCLEOTIDE SEQUENCE</scope>
    <source>
        <strain evidence="2">GSM-AAB239-AS_SAM_17_03QT</strain>
    </source>
</reference>
<keyword evidence="3" id="KW-1185">Reference proteome</keyword>